<name>A0AAQ3JPA3_9LILI</name>
<feature type="region of interest" description="Disordered" evidence="1">
    <location>
        <begin position="14"/>
        <end position="36"/>
    </location>
</feature>
<reference evidence="2 3" key="1">
    <citation type="submission" date="2023-10" db="EMBL/GenBank/DDBJ databases">
        <title>Chromosome-scale genome assembly provides insights into flower coloration mechanisms of Canna indica.</title>
        <authorList>
            <person name="Li C."/>
        </authorList>
    </citation>
    <scope>NUCLEOTIDE SEQUENCE [LARGE SCALE GENOMIC DNA]</scope>
    <source>
        <tissue evidence="2">Flower</tissue>
    </source>
</reference>
<evidence type="ECO:0000313" key="3">
    <source>
        <dbReference type="Proteomes" id="UP001327560"/>
    </source>
</evidence>
<sequence length="133" mass="15109">MTTPEGRWAVAAPEVQKASGWRATATPKGRWAAESRREIERWTTGDDSTRSRMKMNANEWSTLPKLLEKIDKIQESAKGLEFISDTDPEEAKKDRHNYEKCNIQKVEGIASDKKKIGVCSEKNVEKLLDIGFK</sequence>
<dbReference type="EMBL" id="CP136890">
    <property type="protein sequence ID" value="WOK92803.1"/>
    <property type="molecule type" value="Genomic_DNA"/>
</dbReference>
<proteinExistence type="predicted"/>
<gene>
    <name evidence="2" type="ORF">Cni_G01495</name>
</gene>
<evidence type="ECO:0000313" key="2">
    <source>
        <dbReference type="EMBL" id="WOK92803.1"/>
    </source>
</evidence>
<dbReference type="Proteomes" id="UP001327560">
    <property type="component" value="Chromosome 1"/>
</dbReference>
<evidence type="ECO:0000256" key="1">
    <source>
        <dbReference type="SAM" id="MobiDB-lite"/>
    </source>
</evidence>
<organism evidence="2 3">
    <name type="scientific">Canna indica</name>
    <name type="common">Indian-shot</name>
    <dbReference type="NCBI Taxonomy" id="4628"/>
    <lineage>
        <taxon>Eukaryota</taxon>
        <taxon>Viridiplantae</taxon>
        <taxon>Streptophyta</taxon>
        <taxon>Embryophyta</taxon>
        <taxon>Tracheophyta</taxon>
        <taxon>Spermatophyta</taxon>
        <taxon>Magnoliopsida</taxon>
        <taxon>Liliopsida</taxon>
        <taxon>Zingiberales</taxon>
        <taxon>Cannaceae</taxon>
        <taxon>Canna</taxon>
    </lineage>
</organism>
<accession>A0AAQ3JPA3</accession>
<keyword evidence="3" id="KW-1185">Reference proteome</keyword>
<dbReference type="AlphaFoldDB" id="A0AAQ3JPA3"/>
<protein>
    <submittedName>
        <fullName evidence="2">Uncharacterized protein</fullName>
    </submittedName>
</protein>